<dbReference type="PANTHER" id="PTHR47331:SF2">
    <property type="match status" value="1"/>
</dbReference>
<organism evidence="4">
    <name type="scientific">Nippostrongylus brasiliensis</name>
    <name type="common">Rat hookworm</name>
    <dbReference type="NCBI Taxonomy" id="27835"/>
    <lineage>
        <taxon>Eukaryota</taxon>
        <taxon>Metazoa</taxon>
        <taxon>Ecdysozoa</taxon>
        <taxon>Nematoda</taxon>
        <taxon>Chromadorea</taxon>
        <taxon>Rhabditida</taxon>
        <taxon>Rhabditina</taxon>
        <taxon>Rhabditomorpha</taxon>
        <taxon>Strongyloidea</taxon>
        <taxon>Heligmosomidae</taxon>
        <taxon>Nippostrongylus</taxon>
    </lineage>
</organism>
<proteinExistence type="predicted"/>
<dbReference type="STRING" id="27835.A0A0N4XHY8"/>
<keyword evidence="3" id="KW-1185">Reference proteome</keyword>
<name>A0A0N4XHY8_NIPBR</name>
<dbReference type="GO" id="GO:0015074">
    <property type="term" value="P:DNA integration"/>
    <property type="evidence" value="ECO:0007669"/>
    <property type="project" value="InterPro"/>
</dbReference>
<dbReference type="InterPro" id="IPR036397">
    <property type="entry name" value="RNaseH_sf"/>
</dbReference>
<dbReference type="EMBL" id="UYSL01002239">
    <property type="protein sequence ID" value="VDL65730.1"/>
    <property type="molecule type" value="Genomic_DNA"/>
</dbReference>
<dbReference type="AlphaFoldDB" id="A0A0N4XHY8"/>
<dbReference type="Proteomes" id="UP000271162">
    <property type="component" value="Unassembled WGS sequence"/>
</dbReference>
<dbReference type="GO" id="GO:0003676">
    <property type="term" value="F:nucleic acid binding"/>
    <property type="evidence" value="ECO:0007669"/>
    <property type="project" value="InterPro"/>
</dbReference>
<dbReference type="InterPro" id="IPR001584">
    <property type="entry name" value="Integrase_cat-core"/>
</dbReference>
<gene>
    <name evidence="2" type="ORF">NBR_LOCUS2141</name>
</gene>
<protein>
    <submittedName>
        <fullName evidence="4">Integrase catalytic domain-containing protein</fullName>
    </submittedName>
</protein>
<reference evidence="2 3" key="2">
    <citation type="submission" date="2018-11" db="EMBL/GenBank/DDBJ databases">
        <authorList>
            <consortium name="Pathogen Informatics"/>
        </authorList>
    </citation>
    <scope>NUCLEOTIDE SEQUENCE [LARGE SCALE GENOMIC DNA]</scope>
</reference>
<evidence type="ECO:0000313" key="3">
    <source>
        <dbReference type="Proteomes" id="UP000271162"/>
    </source>
</evidence>
<feature type="domain" description="Integrase catalytic" evidence="1">
    <location>
        <begin position="82"/>
        <end position="244"/>
    </location>
</feature>
<dbReference type="PANTHER" id="PTHR47331">
    <property type="entry name" value="PHD-TYPE DOMAIN-CONTAINING PROTEIN"/>
    <property type="match status" value="1"/>
</dbReference>
<dbReference type="InterPro" id="IPR012337">
    <property type="entry name" value="RNaseH-like_sf"/>
</dbReference>
<sequence length="244" mass="28067">MTATILHVPEHQLTTLIILHTHRENHHAGVHHTTISVRMQYFIPSTRRHVAKTIRSRVLFKQITRQAYRYPHMPVSPPERTTSSRPFKHVGLDYLGALTSIRDHTTGKVWICLISCMAPRALHLKVVLDNSAQEFLFAFRRFIARRGAPSTVYSHNSTTFHAADSAIQSVLYDSASWQSISGFCVSHKIKWHFITRLSLWKGGFYERMVAIYKSAYRKTVGRTILTREVAQRAPKIHNETNIVL</sequence>
<dbReference type="OMA" id="WICLISC"/>
<accession>A0A0N4XHY8</accession>
<evidence type="ECO:0000313" key="2">
    <source>
        <dbReference type="EMBL" id="VDL65730.1"/>
    </source>
</evidence>
<dbReference type="SUPFAM" id="SSF53098">
    <property type="entry name" value="Ribonuclease H-like"/>
    <property type="match status" value="1"/>
</dbReference>
<evidence type="ECO:0000259" key="1">
    <source>
        <dbReference type="PROSITE" id="PS50994"/>
    </source>
</evidence>
<evidence type="ECO:0000313" key="4">
    <source>
        <dbReference type="WBParaSite" id="NBR_0000214001-mRNA-1"/>
    </source>
</evidence>
<reference evidence="4" key="1">
    <citation type="submission" date="2017-02" db="UniProtKB">
        <authorList>
            <consortium name="WormBaseParasite"/>
        </authorList>
    </citation>
    <scope>IDENTIFICATION</scope>
</reference>
<dbReference type="Gene3D" id="3.30.420.10">
    <property type="entry name" value="Ribonuclease H-like superfamily/Ribonuclease H"/>
    <property type="match status" value="1"/>
</dbReference>
<dbReference type="PROSITE" id="PS50994">
    <property type="entry name" value="INTEGRASE"/>
    <property type="match status" value="1"/>
</dbReference>
<dbReference type="WBParaSite" id="NBR_0000214001-mRNA-1">
    <property type="protein sequence ID" value="NBR_0000214001-mRNA-1"/>
    <property type="gene ID" value="NBR_0000214001"/>
</dbReference>